<evidence type="ECO:0000313" key="1">
    <source>
        <dbReference type="EMBL" id="UJO25148.1"/>
    </source>
</evidence>
<accession>A0A9Q8UWL9</accession>
<gene>
    <name evidence="1" type="ORF">CLAFUR5_14597</name>
</gene>
<name>A0A9Q8UWL9_PASFU</name>
<dbReference type="AlphaFoldDB" id="A0A9Q8UWL9"/>
<dbReference type="OrthoDB" id="3933142at2759"/>
<organism evidence="1 2">
    <name type="scientific">Passalora fulva</name>
    <name type="common">Tomato leaf mold</name>
    <name type="synonym">Cladosporium fulvum</name>
    <dbReference type="NCBI Taxonomy" id="5499"/>
    <lineage>
        <taxon>Eukaryota</taxon>
        <taxon>Fungi</taxon>
        <taxon>Dikarya</taxon>
        <taxon>Ascomycota</taxon>
        <taxon>Pezizomycotina</taxon>
        <taxon>Dothideomycetes</taxon>
        <taxon>Dothideomycetidae</taxon>
        <taxon>Mycosphaerellales</taxon>
        <taxon>Mycosphaerellaceae</taxon>
        <taxon>Fulvia</taxon>
    </lineage>
</organism>
<reference evidence="1" key="1">
    <citation type="submission" date="2021-12" db="EMBL/GenBank/DDBJ databases">
        <authorList>
            <person name="Zaccaron A."/>
            <person name="Stergiopoulos I."/>
        </authorList>
    </citation>
    <scope>NUCLEOTIDE SEQUENCE</scope>
    <source>
        <strain evidence="1">Race5_Kim</strain>
    </source>
</reference>
<keyword evidence="2" id="KW-1185">Reference proteome</keyword>
<evidence type="ECO:0000313" key="2">
    <source>
        <dbReference type="Proteomes" id="UP000756132"/>
    </source>
</evidence>
<dbReference type="EMBL" id="CP090175">
    <property type="protein sequence ID" value="UJO25148.1"/>
    <property type="molecule type" value="Genomic_DNA"/>
</dbReference>
<dbReference type="Proteomes" id="UP000756132">
    <property type="component" value="Chromosome 13"/>
</dbReference>
<proteinExistence type="predicted"/>
<reference evidence="1" key="2">
    <citation type="journal article" date="2022" name="Microb. Genom.">
        <title>A chromosome-scale genome assembly of the tomato pathogen Cladosporium fulvum reveals a compartmentalized genome architecture and the presence of a dispensable chromosome.</title>
        <authorList>
            <person name="Zaccaron A.Z."/>
            <person name="Chen L.H."/>
            <person name="Samaras A."/>
            <person name="Stergiopoulos I."/>
        </authorList>
    </citation>
    <scope>NUCLEOTIDE SEQUENCE</scope>
    <source>
        <strain evidence="1">Race5_Kim</strain>
    </source>
</reference>
<sequence>MAMAGDGEHLERALKGMILELLGGLKALRSQTGQIINRPVAAAAKKRTQEGQKLSQPTWAAVASQNPPPQKTAIKVYISDQQEQKEIEGLSGKEIIQKIGIQGIIGARKEKGGVLKLFTAQEQDRKRLETQKEWTVQLGKTAKVSHQQNMVIAHGMTTKFDIEGDLKRLQDQNQAVCPGLQITKAA</sequence>
<protein>
    <submittedName>
        <fullName evidence="1">Uncharacterized protein</fullName>
    </submittedName>
</protein>